<keyword evidence="10" id="KW-1015">Disulfide bond</keyword>
<dbReference type="Pfam" id="PF20805">
    <property type="entry name" value="Integrin_A_Ig_2"/>
    <property type="match status" value="1"/>
</dbReference>
<keyword evidence="9 14" id="KW-0472">Membrane</keyword>
<evidence type="ECO:0000259" key="18">
    <source>
        <dbReference type="Pfam" id="PF20806"/>
    </source>
</evidence>
<evidence type="ECO:0000256" key="13">
    <source>
        <dbReference type="PROSITE-ProRule" id="PRU00803"/>
    </source>
</evidence>
<dbReference type="GO" id="GO:0005178">
    <property type="term" value="F:integrin binding"/>
    <property type="evidence" value="ECO:0007669"/>
    <property type="project" value="TreeGrafter"/>
</dbReference>
<organism evidence="19 20">
    <name type="scientific">Trichonephila clavata</name>
    <name type="common">Joro spider</name>
    <name type="synonym">Nephila clavata</name>
    <dbReference type="NCBI Taxonomy" id="2740835"/>
    <lineage>
        <taxon>Eukaryota</taxon>
        <taxon>Metazoa</taxon>
        <taxon>Ecdysozoa</taxon>
        <taxon>Arthropoda</taxon>
        <taxon>Chelicerata</taxon>
        <taxon>Arachnida</taxon>
        <taxon>Araneae</taxon>
        <taxon>Araneomorphae</taxon>
        <taxon>Entelegynae</taxon>
        <taxon>Araneoidea</taxon>
        <taxon>Nephilidae</taxon>
        <taxon>Trichonephila</taxon>
    </lineage>
</organism>
<dbReference type="Gene3D" id="2.60.40.1530">
    <property type="entry name" value="ntegrin, alpha v. Chain A, domain 4"/>
    <property type="match status" value="1"/>
</dbReference>
<comment type="caution">
    <text evidence="19">The sequence shown here is derived from an EMBL/GenBank/DDBJ whole genome shotgun (WGS) entry which is preliminary data.</text>
</comment>
<evidence type="ECO:0000256" key="14">
    <source>
        <dbReference type="RuleBase" id="RU003762"/>
    </source>
</evidence>
<dbReference type="FunFam" id="1.20.5.930:FF:000001">
    <property type="entry name" value="Integrin subunit alpha V"/>
    <property type="match status" value="1"/>
</dbReference>
<evidence type="ECO:0000256" key="11">
    <source>
        <dbReference type="ARBA" id="ARBA00023170"/>
    </source>
</evidence>
<evidence type="ECO:0000256" key="8">
    <source>
        <dbReference type="ARBA" id="ARBA00023037"/>
    </source>
</evidence>
<feature type="domain" description="Integrin alpha second immunoglobulin-like" evidence="17">
    <location>
        <begin position="603"/>
        <end position="737"/>
    </location>
</feature>
<evidence type="ECO:0000256" key="1">
    <source>
        <dbReference type="ARBA" id="ARBA00004479"/>
    </source>
</evidence>
<comment type="subcellular location">
    <subcellularLocation>
        <location evidence="1 14">Membrane</location>
        <topology evidence="1 14">Single-pass type I membrane protein</topology>
    </subcellularLocation>
</comment>
<dbReference type="GO" id="GO:0007229">
    <property type="term" value="P:integrin-mediated signaling pathway"/>
    <property type="evidence" value="ECO:0007669"/>
    <property type="project" value="UniProtKB-KW"/>
</dbReference>
<keyword evidence="6 14" id="KW-0130">Cell adhesion</keyword>
<evidence type="ECO:0000259" key="16">
    <source>
        <dbReference type="Pfam" id="PF08441"/>
    </source>
</evidence>
<feature type="transmembrane region" description="Helical" evidence="14">
    <location>
        <begin position="1020"/>
        <end position="1044"/>
    </location>
</feature>
<dbReference type="Proteomes" id="UP000887116">
    <property type="component" value="Unassembled WGS sequence"/>
</dbReference>
<keyword evidence="11 14" id="KW-0675">Receptor</keyword>
<dbReference type="SMART" id="SM00191">
    <property type="entry name" value="Int_alpha"/>
    <property type="match status" value="5"/>
</dbReference>
<dbReference type="Gene3D" id="1.20.5.930">
    <property type="entry name" value="Bicelle-embedded integrin alpha(iib) transmembrane segment"/>
    <property type="match status" value="1"/>
</dbReference>
<dbReference type="InterPro" id="IPR032695">
    <property type="entry name" value="Integrin_dom_sf"/>
</dbReference>
<sequence>MLTIITNYSSSRPNVRGVKFPGSRAFSSTGNDISSTILQFITPRRGGGVDVWVLVGAPKAQTNQPNVTEGGAVYRCGVESTSSCAPVPFDVSGPTRSTINRGVQYTDDKSHQWFGATVETSGENGLVVACAPRYVYFSINYNRREPVGTCWIAKDSMTSFDEYSPCRTSSWGFHRQGYCQAGMSAALAEDGKRLFVGAPGSWYWQGQVYSRDLVTNDERKTRESPASDDDSFLGYSSAAGEFTGDTSMDVVVGMPRGNNLTGKAVLYSSLLRNLQNISGEQMGSYFGYSVCVSDVNGDGLDDIVVGAPFFTNLNSKESKYEEGRVYVHYQDKKHFFDVDSRTVLDGSYTKGRFGLSLASLKDINRDGYEDFAVGAPYAGKDGKGVIYIYHGSASGIREKPSQVITPEEFPNVDLNTLGFAVSGSMDMDSNEYPDIVIGAYDSERAIFMRSRPVVNITSSMKLSKDVLSLEDKTCTLKDKTKVACVDATLCLKYNGIGVAPEIDLALTHTIDASQKSPRALFLDAQPYQVSNRSRNIRLRKDVEFCNKTTVYIQNAIRDKLTPIEIKTHYELMDLEPYRYVLKPILNLNVPTAASNELNIEKNCGKDDICIPDLQLLAASNMDQYSIGTKKRLELDMTIRNAGEDAFESMLYVTMPLDVNYINIERSKLDFPVSCSGAHPELTGRNVLECDVGNPLPANKTLNFKILLEPSRVVSSTSDLVFTMNVNSTNAEKNETMFNNMYEIELPVRVEVALAVRGISVPEVITYNKSEPIPATMVSETDIGPEVTHVYEVGNQGPSSIKQGEVYLLWPTYTLDGKSLLYLMAQPDVRGNAQCEKIDDVNPLNLQEVRRRPRNQNISIQDLKEQMLIGDWRAKNAHSKTANSIRSRRSKRDEDSYALAEESEEEDDHFLSDEGEDHFLSDEGEDTFQEELSCGPTLCTKIRCTISNLEKGDQVIFSIRSRLWRETYNEFGLSEVKTSSKLVTRITQLPYGVDPSYLPYKVYVVSTKVSLLDVALAPYMIPWWIIILAICCGLLLLALLALLLWKLGFFKRKRPQEVPEKEPLNERNGYRMTSGDAAL</sequence>
<dbReference type="SUPFAM" id="SSF69318">
    <property type="entry name" value="Integrin alpha N-terminal domain"/>
    <property type="match status" value="1"/>
</dbReference>
<protein>
    <submittedName>
        <fullName evidence="19">Integrin alpha-PS2</fullName>
    </submittedName>
</protein>
<dbReference type="EMBL" id="BMAO01005646">
    <property type="protein sequence ID" value="GFR02831.1"/>
    <property type="molecule type" value="Genomic_DNA"/>
</dbReference>
<feature type="repeat" description="FG-GAP" evidence="13">
    <location>
        <begin position="272"/>
        <end position="337"/>
    </location>
</feature>
<feature type="compositionally biased region" description="Basic and acidic residues" evidence="15">
    <location>
        <begin position="1059"/>
        <end position="1068"/>
    </location>
</feature>
<dbReference type="OrthoDB" id="5317514at2759"/>
<dbReference type="PANTHER" id="PTHR23220:SF133">
    <property type="entry name" value="INTEGRIN ALPHA-PS2"/>
    <property type="match status" value="1"/>
</dbReference>
<evidence type="ECO:0000256" key="4">
    <source>
        <dbReference type="ARBA" id="ARBA00022729"/>
    </source>
</evidence>
<feature type="domain" description="Integrin alpha third immunoglobulin-like" evidence="18">
    <location>
        <begin position="754"/>
        <end position="1008"/>
    </location>
</feature>
<evidence type="ECO:0000256" key="15">
    <source>
        <dbReference type="SAM" id="MobiDB-lite"/>
    </source>
</evidence>
<dbReference type="AlphaFoldDB" id="A0A8X6L9P3"/>
<dbReference type="GO" id="GO:0033627">
    <property type="term" value="P:cell adhesion mediated by integrin"/>
    <property type="evidence" value="ECO:0007669"/>
    <property type="project" value="TreeGrafter"/>
</dbReference>
<dbReference type="GO" id="GO:0008305">
    <property type="term" value="C:integrin complex"/>
    <property type="evidence" value="ECO:0007669"/>
    <property type="project" value="InterPro"/>
</dbReference>
<dbReference type="Gene3D" id="2.130.10.130">
    <property type="entry name" value="Integrin alpha, N-terminal"/>
    <property type="match status" value="1"/>
</dbReference>
<proteinExistence type="inferred from homology"/>
<dbReference type="InterPro" id="IPR048285">
    <property type="entry name" value="Integrin_alpha_Ig-like_2"/>
</dbReference>
<evidence type="ECO:0000256" key="6">
    <source>
        <dbReference type="ARBA" id="ARBA00022889"/>
    </source>
</evidence>
<keyword evidence="4" id="KW-0732">Signal</keyword>
<dbReference type="GO" id="GO:0007160">
    <property type="term" value="P:cell-matrix adhesion"/>
    <property type="evidence" value="ECO:0007669"/>
    <property type="project" value="TreeGrafter"/>
</dbReference>
<evidence type="ECO:0000259" key="17">
    <source>
        <dbReference type="Pfam" id="PF20805"/>
    </source>
</evidence>
<dbReference type="InterPro" id="IPR000413">
    <property type="entry name" value="Integrin_alpha"/>
</dbReference>
<evidence type="ECO:0000256" key="2">
    <source>
        <dbReference type="ARBA" id="ARBA00008054"/>
    </source>
</evidence>
<dbReference type="InterPro" id="IPR013649">
    <property type="entry name" value="Integrin_alpha_Ig-like_1"/>
</dbReference>
<dbReference type="Pfam" id="PF01839">
    <property type="entry name" value="FG-GAP"/>
    <property type="match status" value="2"/>
</dbReference>
<dbReference type="InterPro" id="IPR018184">
    <property type="entry name" value="Integrin_alpha_C_CS"/>
</dbReference>
<keyword evidence="5" id="KW-0677">Repeat</keyword>
<feature type="repeat" description="FG-GAP" evidence="13">
    <location>
        <begin position="339"/>
        <end position="398"/>
    </location>
</feature>
<comment type="similarity">
    <text evidence="2 14">Belongs to the integrin alpha chain family.</text>
</comment>
<dbReference type="Pfam" id="PF08441">
    <property type="entry name" value="Integrin_A_Ig_1"/>
    <property type="match status" value="1"/>
</dbReference>
<keyword evidence="8 14" id="KW-0401">Integrin</keyword>
<dbReference type="PROSITE" id="PS00242">
    <property type="entry name" value="INTEGRIN_ALPHA"/>
    <property type="match status" value="1"/>
</dbReference>
<dbReference type="GO" id="GO:0007157">
    <property type="term" value="P:heterophilic cell-cell adhesion via plasma membrane cell adhesion molecules"/>
    <property type="evidence" value="ECO:0007669"/>
    <property type="project" value="UniProtKB-ARBA"/>
</dbReference>
<dbReference type="GO" id="GO:0009897">
    <property type="term" value="C:external side of plasma membrane"/>
    <property type="evidence" value="ECO:0007669"/>
    <property type="project" value="TreeGrafter"/>
</dbReference>
<feature type="region of interest" description="Disordered" evidence="15">
    <location>
        <begin position="1059"/>
        <end position="1078"/>
    </location>
</feature>
<dbReference type="InterPro" id="IPR028994">
    <property type="entry name" value="Integrin_alpha_N"/>
</dbReference>
<feature type="domain" description="Integrin alpha first immunoglubulin-like" evidence="16">
    <location>
        <begin position="450"/>
        <end position="602"/>
    </location>
</feature>
<evidence type="ECO:0000256" key="5">
    <source>
        <dbReference type="ARBA" id="ARBA00022737"/>
    </source>
</evidence>
<dbReference type="PROSITE" id="PS51470">
    <property type="entry name" value="FG_GAP"/>
    <property type="match status" value="3"/>
</dbReference>
<dbReference type="Pfam" id="PF20806">
    <property type="entry name" value="Integrin_A_Ig_3"/>
    <property type="match status" value="1"/>
</dbReference>
<dbReference type="PRINTS" id="PR01185">
    <property type="entry name" value="INTEGRINA"/>
</dbReference>
<dbReference type="Gene3D" id="2.60.40.1460">
    <property type="entry name" value="Integrin domains. Chain A, domain 2"/>
    <property type="match status" value="1"/>
</dbReference>
<evidence type="ECO:0000256" key="7">
    <source>
        <dbReference type="ARBA" id="ARBA00022989"/>
    </source>
</evidence>
<evidence type="ECO:0000256" key="9">
    <source>
        <dbReference type="ARBA" id="ARBA00023136"/>
    </source>
</evidence>
<evidence type="ECO:0000256" key="3">
    <source>
        <dbReference type="ARBA" id="ARBA00022692"/>
    </source>
</evidence>
<dbReference type="InterPro" id="IPR048286">
    <property type="entry name" value="Integrin_alpha_Ig-like_3"/>
</dbReference>
<evidence type="ECO:0000256" key="10">
    <source>
        <dbReference type="ARBA" id="ARBA00023157"/>
    </source>
</evidence>
<accession>A0A8X6L9P3</accession>
<gene>
    <name evidence="19" type="primary">if</name>
    <name evidence="19" type="ORF">TNCT_434631</name>
</gene>
<feature type="region of interest" description="Disordered" evidence="15">
    <location>
        <begin position="879"/>
        <end position="915"/>
    </location>
</feature>
<dbReference type="InterPro" id="IPR013519">
    <property type="entry name" value="Int_alpha_beta-p"/>
</dbReference>
<evidence type="ECO:0000256" key="12">
    <source>
        <dbReference type="ARBA" id="ARBA00023180"/>
    </source>
</evidence>
<dbReference type="Gene3D" id="2.60.40.1510">
    <property type="entry name" value="ntegrin, alpha v. Chain A, domain 3"/>
    <property type="match status" value="1"/>
</dbReference>
<dbReference type="GO" id="GO:0048513">
    <property type="term" value="P:animal organ development"/>
    <property type="evidence" value="ECO:0007669"/>
    <property type="project" value="UniProtKB-ARBA"/>
</dbReference>
<name>A0A8X6L9P3_TRICU</name>
<dbReference type="SUPFAM" id="SSF69179">
    <property type="entry name" value="Integrin domains"/>
    <property type="match status" value="3"/>
</dbReference>
<dbReference type="PANTHER" id="PTHR23220">
    <property type="entry name" value="INTEGRIN ALPHA"/>
    <property type="match status" value="1"/>
</dbReference>
<keyword evidence="12" id="KW-0325">Glycoprotein</keyword>
<reference evidence="19" key="1">
    <citation type="submission" date="2020-07" db="EMBL/GenBank/DDBJ databases">
        <title>Multicomponent nature underlies the extraordinary mechanical properties of spider dragline silk.</title>
        <authorList>
            <person name="Kono N."/>
            <person name="Nakamura H."/>
            <person name="Mori M."/>
            <person name="Yoshida Y."/>
            <person name="Ohtoshi R."/>
            <person name="Malay A.D."/>
            <person name="Moran D.A.P."/>
            <person name="Tomita M."/>
            <person name="Numata K."/>
            <person name="Arakawa K."/>
        </authorList>
    </citation>
    <scope>NUCLEOTIDE SEQUENCE</scope>
</reference>
<evidence type="ECO:0000313" key="19">
    <source>
        <dbReference type="EMBL" id="GFR02831.1"/>
    </source>
</evidence>
<dbReference type="InterPro" id="IPR013517">
    <property type="entry name" value="FG-GAP"/>
</dbReference>
<evidence type="ECO:0000313" key="20">
    <source>
        <dbReference type="Proteomes" id="UP000887116"/>
    </source>
</evidence>
<keyword evidence="7 14" id="KW-1133">Transmembrane helix</keyword>
<keyword evidence="3 14" id="KW-0812">Transmembrane</keyword>
<feature type="repeat" description="FG-GAP" evidence="13">
    <location>
        <begin position="167"/>
        <end position="220"/>
    </location>
</feature>
<keyword evidence="20" id="KW-1185">Reference proteome</keyword>